<accession>A0A1M5BI14</accession>
<sequence length="96" mass="11297">MGKFSKLRKNKKFNYTPRYYDDKGEGSPYKIEHKLDKFRPTMDGRSGLKGKFGRAMDDLKRSGSRNQKIRTLIIIAILILIFLYIIDFDLSIFTTR</sequence>
<keyword evidence="3" id="KW-1185">Reference proteome</keyword>
<protein>
    <recommendedName>
        <fullName evidence="4">Riboflavin synthase subunit beta</fullName>
    </recommendedName>
</protein>
<keyword evidence="1" id="KW-0472">Membrane</keyword>
<name>A0A1M5BI14_9FLAO</name>
<dbReference type="RefSeq" id="WP_072862199.1">
    <property type="nucleotide sequence ID" value="NZ_FQUX01000004.1"/>
</dbReference>
<evidence type="ECO:0000313" key="3">
    <source>
        <dbReference type="Proteomes" id="UP000184406"/>
    </source>
</evidence>
<keyword evidence="1" id="KW-1133">Transmembrane helix</keyword>
<gene>
    <name evidence="2" type="ORF">SAMN03080594_10473</name>
</gene>
<evidence type="ECO:0008006" key="4">
    <source>
        <dbReference type="Google" id="ProtNLM"/>
    </source>
</evidence>
<evidence type="ECO:0000256" key="1">
    <source>
        <dbReference type="SAM" id="Phobius"/>
    </source>
</evidence>
<keyword evidence="1" id="KW-0812">Transmembrane</keyword>
<dbReference type="EMBL" id="FQUX01000004">
    <property type="protein sequence ID" value="SHF42105.1"/>
    <property type="molecule type" value="Genomic_DNA"/>
</dbReference>
<dbReference type="AlphaFoldDB" id="A0A1M5BI14"/>
<reference evidence="3" key="1">
    <citation type="submission" date="2016-11" db="EMBL/GenBank/DDBJ databases">
        <authorList>
            <person name="Varghese N."/>
            <person name="Submissions S."/>
        </authorList>
    </citation>
    <scope>NUCLEOTIDE SEQUENCE [LARGE SCALE GENOMIC DNA]</scope>
    <source>
        <strain evidence="3">DSM 17539</strain>
    </source>
</reference>
<proteinExistence type="predicted"/>
<dbReference type="OrthoDB" id="1139505at2"/>
<evidence type="ECO:0000313" key="2">
    <source>
        <dbReference type="EMBL" id="SHF42105.1"/>
    </source>
</evidence>
<feature type="transmembrane region" description="Helical" evidence="1">
    <location>
        <begin position="69"/>
        <end position="86"/>
    </location>
</feature>
<dbReference type="Proteomes" id="UP000184406">
    <property type="component" value="Unassembled WGS sequence"/>
</dbReference>
<organism evidence="2 3">
    <name type="scientific">Arenibacter palladensis</name>
    <dbReference type="NCBI Taxonomy" id="237373"/>
    <lineage>
        <taxon>Bacteria</taxon>
        <taxon>Pseudomonadati</taxon>
        <taxon>Bacteroidota</taxon>
        <taxon>Flavobacteriia</taxon>
        <taxon>Flavobacteriales</taxon>
        <taxon>Flavobacteriaceae</taxon>
        <taxon>Arenibacter</taxon>
    </lineage>
</organism>